<keyword evidence="1" id="KW-0238">DNA-binding</keyword>
<dbReference type="SUPFAM" id="SSF46955">
    <property type="entry name" value="Putative DNA-binding domain"/>
    <property type="match status" value="1"/>
</dbReference>
<protein>
    <submittedName>
        <fullName evidence="3">MerR family transcriptional regulator</fullName>
    </submittedName>
</protein>
<comment type="caution">
    <text evidence="3">The sequence shown here is derived from an EMBL/GenBank/DDBJ whole genome shotgun (WGS) entry which is preliminary data.</text>
</comment>
<organism evidence="3 4">
    <name type="scientific">Microbacterium profundi</name>
    <dbReference type="NCBI Taxonomy" id="450380"/>
    <lineage>
        <taxon>Bacteria</taxon>
        <taxon>Bacillati</taxon>
        <taxon>Actinomycetota</taxon>
        <taxon>Actinomycetes</taxon>
        <taxon>Micrococcales</taxon>
        <taxon>Microbacteriaceae</taxon>
        <taxon>Microbacterium</taxon>
    </lineage>
</organism>
<dbReference type="InterPro" id="IPR047057">
    <property type="entry name" value="MerR_fam"/>
</dbReference>
<dbReference type="Proteomes" id="UP001553715">
    <property type="component" value="Unassembled WGS sequence"/>
</dbReference>
<dbReference type="PROSITE" id="PS50937">
    <property type="entry name" value="HTH_MERR_2"/>
    <property type="match status" value="1"/>
</dbReference>
<proteinExistence type="predicted"/>
<keyword evidence="4" id="KW-1185">Reference proteome</keyword>
<sequence>MRQSHESDRDEVEQPPLQTISAFARSVGLSASALRQYGETGLLAPADVEERTGYRYYSLEQQQRAIWIRRLRDAGLSLERISAMFESDLPGAEIILRAWRADARERYEVITALVDDLTFTLRARVEKNPAIRTSARFDAAALASAIRQVASASADAGGDDDHDGVLIEVGHTSAAIVATDRYVLMARTGLSSVIDGPPARVRFAPAQVLEWLRGRQSVDLVIDAPSGRDHDAASAVNRFCDERDDELSLPNRADLFPSVHRMLETAAFPPTNALFSLDEVRSLTSAPEDDTVHLNVDGDSALLTSGRRSVSGAGMGVTAALALSRPVLRRIADTSVGHELTCDMHDSGRALVWRAPSQPDFVALVMPHQP</sequence>
<accession>A0ABV3LJ39</accession>
<dbReference type="PANTHER" id="PTHR30204:SF97">
    <property type="entry name" value="MERR FAMILY REGULATORY PROTEIN"/>
    <property type="match status" value="1"/>
</dbReference>
<dbReference type="PANTHER" id="PTHR30204">
    <property type="entry name" value="REDOX-CYCLING DRUG-SENSING TRANSCRIPTIONAL ACTIVATOR SOXR"/>
    <property type="match status" value="1"/>
</dbReference>
<dbReference type="EMBL" id="JBFBMH010000019">
    <property type="protein sequence ID" value="MEW1975925.1"/>
    <property type="molecule type" value="Genomic_DNA"/>
</dbReference>
<dbReference type="SMART" id="SM00422">
    <property type="entry name" value="HTH_MERR"/>
    <property type="match status" value="1"/>
</dbReference>
<dbReference type="Gene3D" id="1.10.1660.10">
    <property type="match status" value="1"/>
</dbReference>
<dbReference type="Pfam" id="PF13411">
    <property type="entry name" value="MerR_1"/>
    <property type="match status" value="1"/>
</dbReference>
<gene>
    <name evidence="3" type="ORF">AB0301_12735</name>
</gene>
<evidence type="ECO:0000313" key="3">
    <source>
        <dbReference type="EMBL" id="MEW1975925.1"/>
    </source>
</evidence>
<evidence type="ECO:0000256" key="1">
    <source>
        <dbReference type="ARBA" id="ARBA00023125"/>
    </source>
</evidence>
<evidence type="ECO:0000313" key="4">
    <source>
        <dbReference type="Proteomes" id="UP001553715"/>
    </source>
</evidence>
<reference evidence="3 4" key="1">
    <citation type="submission" date="2024-06" db="EMBL/GenBank/DDBJ databases">
        <title>The Natural Products Discovery Center: Release of the First 8490 Sequenced Strains for Exploring Actinobacteria Biosynthetic Diversity.</title>
        <authorList>
            <person name="Kalkreuter E."/>
            <person name="Kautsar S.A."/>
            <person name="Yang D."/>
            <person name="Bader C.D."/>
            <person name="Teijaro C.N."/>
            <person name="Fluegel L."/>
            <person name="Davis C.M."/>
            <person name="Simpson J.R."/>
            <person name="Lauterbach L."/>
            <person name="Steele A.D."/>
            <person name="Gui C."/>
            <person name="Meng S."/>
            <person name="Li G."/>
            <person name="Viehrig K."/>
            <person name="Ye F."/>
            <person name="Su P."/>
            <person name="Kiefer A.F."/>
            <person name="Nichols A."/>
            <person name="Cepeda A.J."/>
            <person name="Yan W."/>
            <person name="Fan B."/>
            <person name="Jiang Y."/>
            <person name="Adhikari A."/>
            <person name="Zheng C.-J."/>
            <person name="Schuster L."/>
            <person name="Cowan T.M."/>
            <person name="Smanski M.J."/>
            <person name="Chevrette M.G."/>
            <person name="De Carvalho L.P.S."/>
            <person name="Shen B."/>
        </authorList>
    </citation>
    <scope>NUCLEOTIDE SEQUENCE [LARGE SCALE GENOMIC DNA]</scope>
    <source>
        <strain evidence="3 4">NPDC077434</strain>
    </source>
</reference>
<feature type="domain" description="HTH merR-type" evidence="2">
    <location>
        <begin position="19"/>
        <end position="87"/>
    </location>
</feature>
<dbReference type="InterPro" id="IPR000551">
    <property type="entry name" value="MerR-type_HTH_dom"/>
</dbReference>
<name>A0ABV3LJ39_9MICO</name>
<dbReference type="InterPro" id="IPR009061">
    <property type="entry name" value="DNA-bd_dom_put_sf"/>
</dbReference>
<dbReference type="RefSeq" id="WP_234000136.1">
    <property type="nucleotide sequence ID" value="NZ_JAJVKR010000001.1"/>
</dbReference>
<evidence type="ECO:0000259" key="2">
    <source>
        <dbReference type="PROSITE" id="PS50937"/>
    </source>
</evidence>